<name>A0AA88I338_ARTSF</name>
<comment type="similarity">
    <text evidence="1">Belongs to the arrestin family.</text>
</comment>
<keyword evidence="5" id="KW-1185">Reference proteome</keyword>
<dbReference type="Pfam" id="PF00339">
    <property type="entry name" value="Arrestin_N"/>
    <property type="match status" value="1"/>
</dbReference>
<dbReference type="GO" id="GO:0002031">
    <property type="term" value="P:G protein-coupled receptor internalization"/>
    <property type="evidence" value="ECO:0007669"/>
    <property type="project" value="TreeGrafter"/>
</dbReference>
<dbReference type="Proteomes" id="UP001187531">
    <property type="component" value="Unassembled WGS sequence"/>
</dbReference>
<organism evidence="4 5">
    <name type="scientific">Artemia franciscana</name>
    <name type="common">Brine shrimp</name>
    <name type="synonym">Artemia sanfranciscana</name>
    <dbReference type="NCBI Taxonomy" id="6661"/>
    <lineage>
        <taxon>Eukaryota</taxon>
        <taxon>Metazoa</taxon>
        <taxon>Ecdysozoa</taxon>
        <taxon>Arthropoda</taxon>
        <taxon>Crustacea</taxon>
        <taxon>Branchiopoda</taxon>
        <taxon>Anostraca</taxon>
        <taxon>Artemiidae</taxon>
        <taxon>Artemia</taxon>
    </lineage>
</organism>
<dbReference type="EMBL" id="JAVRJZ010000012">
    <property type="protein sequence ID" value="KAK2714947.1"/>
    <property type="molecule type" value="Genomic_DNA"/>
</dbReference>
<dbReference type="GO" id="GO:0005737">
    <property type="term" value="C:cytoplasm"/>
    <property type="evidence" value="ECO:0007669"/>
    <property type="project" value="TreeGrafter"/>
</dbReference>
<dbReference type="FunFam" id="2.60.40.840:FF:000002">
    <property type="entry name" value="Arrestin 3"/>
    <property type="match status" value="1"/>
</dbReference>
<dbReference type="InterPro" id="IPR000698">
    <property type="entry name" value="Arrestin"/>
</dbReference>
<protein>
    <recommendedName>
        <fullName evidence="3">Arrestin C-terminal-like domain-containing protein</fullName>
    </recommendedName>
</protein>
<dbReference type="InterPro" id="IPR014756">
    <property type="entry name" value="Ig_E-set"/>
</dbReference>
<dbReference type="Gene3D" id="2.60.40.840">
    <property type="match status" value="1"/>
</dbReference>
<dbReference type="Pfam" id="PF02752">
    <property type="entry name" value="Arrestin_C"/>
    <property type="match status" value="1"/>
</dbReference>
<dbReference type="GO" id="GO:0001664">
    <property type="term" value="F:G protein-coupled receptor binding"/>
    <property type="evidence" value="ECO:0007669"/>
    <property type="project" value="TreeGrafter"/>
</dbReference>
<dbReference type="GO" id="GO:0007165">
    <property type="term" value="P:signal transduction"/>
    <property type="evidence" value="ECO:0007669"/>
    <property type="project" value="InterPro"/>
</dbReference>
<evidence type="ECO:0000256" key="1">
    <source>
        <dbReference type="ARBA" id="ARBA00005298"/>
    </source>
</evidence>
<dbReference type="InterPro" id="IPR014752">
    <property type="entry name" value="Arrestin-like_C"/>
</dbReference>
<evidence type="ECO:0000313" key="5">
    <source>
        <dbReference type="Proteomes" id="UP001187531"/>
    </source>
</evidence>
<dbReference type="InterPro" id="IPR011021">
    <property type="entry name" value="Arrestin-like_N"/>
</dbReference>
<evidence type="ECO:0000256" key="2">
    <source>
        <dbReference type="ARBA" id="ARBA00022606"/>
    </source>
</evidence>
<dbReference type="PANTHER" id="PTHR11792">
    <property type="entry name" value="ARRESTIN"/>
    <property type="match status" value="1"/>
</dbReference>
<dbReference type="SMART" id="SM01017">
    <property type="entry name" value="Arrestin_C"/>
    <property type="match status" value="1"/>
</dbReference>
<dbReference type="GO" id="GO:0045494">
    <property type="term" value="P:photoreceptor cell maintenance"/>
    <property type="evidence" value="ECO:0007669"/>
    <property type="project" value="UniProtKB-ARBA"/>
</dbReference>
<evidence type="ECO:0000259" key="3">
    <source>
        <dbReference type="SMART" id="SM01017"/>
    </source>
</evidence>
<keyword evidence="2" id="KW-0716">Sensory transduction</keyword>
<reference evidence="4" key="1">
    <citation type="submission" date="2023-07" db="EMBL/GenBank/DDBJ databases">
        <title>Chromosome-level genome assembly of Artemia franciscana.</title>
        <authorList>
            <person name="Jo E."/>
        </authorList>
    </citation>
    <scope>NUCLEOTIDE SEQUENCE</scope>
    <source>
        <tissue evidence="4">Whole body</tissue>
    </source>
</reference>
<dbReference type="GO" id="GO:0007608">
    <property type="term" value="P:sensory perception of smell"/>
    <property type="evidence" value="ECO:0007669"/>
    <property type="project" value="UniProtKB-ARBA"/>
</dbReference>
<dbReference type="AlphaFoldDB" id="A0AA88I338"/>
<dbReference type="InterPro" id="IPR011022">
    <property type="entry name" value="Arrestin_C-like"/>
</dbReference>
<accession>A0AA88I338</accession>
<dbReference type="SUPFAM" id="SSF81296">
    <property type="entry name" value="E set domains"/>
    <property type="match status" value="2"/>
</dbReference>
<gene>
    <name evidence="4" type="ORF">QYM36_009820</name>
</gene>
<dbReference type="PRINTS" id="PR00309">
    <property type="entry name" value="ARRESTIN"/>
</dbReference>
<evidence type="ECO:0000313" key="4">
    <source>
        <dbReference type="EMBL" id="KAK2714947.1"/>
    </source>
</evidence>
<feature type="domain" description="Arrestin C-terminal-like" evidence="3">
    <location>
        <begin position="190"/>
        <end position="346"/>
    </location>
</feature>
<dbReference type="InterPro" id="IPR014753">
    <property type="entry name" value="Arrestin_N"/>
</dbReference>
<dbReference type="GO" id="GO:0016060">
    <property type="term" value="P:negative regulation of phospholipase C-activating phototransduction signaling pathway"/>
    <property type="evidence" value="ECO:0007669"/>
    <property type="project" value="UniProtKB-ARBA"/>
</dbReference>
<proteinExistence type="inferred from homology"/>
<sequence length="394" mass="43778">MVATVKVFKKTSPNGKLTVYLGKRDFVDHQDSVDPIEGVVVVDGEYLKNRKVFGQVITSIRYGRERDEVMGLQFCKEMVLISEQIAPDSKTKSNLSPLQEKLLKKLGSDAHAFTFQLPTTAPTSVVLQENSNDQPMGIEYDLRAFVGENQDDRGHKRSSVSLAIRKVQYAPSLRSQKQPSTLVSKGFTFSSGKLNMEVTLDKELYYHNEPVGVNILVTNNSKKTVKNIQVSILQNVEITIVNSHFSKRVSHLESREGCPITPGSSLTKTFMVTPVATSVKEKQGIALDGYMRDEDVNLASSTLSERGSNDATGFIITYTVRVQLNLGAISGELVADVPMKLMHPMPGTSDKYGRGKGAPDNKVISRYDNNSYAKDEDENIIFEDFARLRMNEPE</sequence>
<dbReference type="Gene3D" id="2.60.40.640">
    <property type="match status" value="1"/>
</dbReference>
<dbReference type="PANTHER" id="PTHR11792:SF23">
    <property type="entry name" value="PHOSRESTIN-1"/>
    <property type="match status" value="1"/>
</dbReference>
<comment type="caution">
    <text evidence="4">The sequence shown here is derived from an EMBL/GenBank/DDBJ whole genome shotgun (WGS) entry which is preliminary data.</text>
</comment>